<dbReference type="PANTHER" id="PTHR10369">
    <property type="entry name" value="60S RIBOSOMAL PROTEIN L36A/L44"/>
    <property type="match status" value="1"/>
</dbReference>
<reference evidence="8" key="3">
    <citation type="submission" date="2025-09" db="UniProtKB">
        <authorList>
            <consortium name="Ensembl"/>
        </authorList>
    </citation>
    <scope>IDENTIFICATION</scope>
</reference>
<dbReference type="GeneTree" id="ENSGT00390000018085"/>
<name>A0AAY4DPC4_9TELE</name>
<sequence>MRAPGGWRAAGVFIRKGFRGQLPLRRRIGSANMVNVPKTRRTYCKKCKKHQPHKVTQYKKGKDSLYAQGKRRYDRKQSGYGGQTKPIFRKKAKTTKKIVLRLECVEPNCRSKRMLAIKRCKHFELGGDKKRKVRTRLYLDVVEDGLTLIFFLLFFFRARSSSSELDLGKMFTSVFNKVLKMKCSVCFFYSSLWKIEHLYKIIVFDLKKKKKKKCKRLLVQIAAFSARSSVFLQGGQRDERGPGRVDLQQQLAEQVLDAQLPVLGQDLGDVAPRVAVAGAGQGGQDQREEPGTPDLLSVQHRQGVRARPLSSGRDGRTVRLSRSATATACDMSPLPLMPELRTLPDKLAARLPRPPGDPPTRVT</sequence>
<dbReference type="InterPro" id="IPR000552">
    <property type="entry name" value="Ribosomal_eL44"/>
</dbReference>
<evidence type="ECO:0000256" key="3">
    <source>
        <dbReference type="ARBA" id="ARBA00023274"/>
    </source>
</evidence>
<protein>
    <recommendedName>
        <fullName evidence="5">60S ribosomal protein L36a</fullName>
    </recommendedName>
</protein>
<evidence type="ECO:0000313" key="9">
    <source>
        <dbReference type="Proteomes" id="UP000694580"/>
    </source>
</evidence>
<dbReference type="AlphaFoldDB" id="A0AAY4DPC4"/>
<dbReference type="Ensembl" id="ENSDCDT00010056418.1">
    <property type="protein sequence ID" value="ENSDCDP00010046221.1"/>
    <property type="gene ID" value="ENSDCDG00010028306.1"/>
</dbReference>
<dbReference type="PROSITE" id="PS01172">
    <property type="entry name" value="RIBOSOMAL_L44E"/>
    <property type="match status" value="1"/>
</dbReference>
<gene>
    <name evidence="8" type="primary">RPL36A</name>
</gene>
<evidence type="ECO:0000256" key="1">
    <source>
        <dbReference type="ARBA" id="ARBA00009364"/>
    </source>
</evidence>
<dbReference type="SUPFAM" id="SSF57829">
    <property type="entry name" value="Zn-binding ribosomal proteins"/>
    <property type="match status" value="1"/>
</dbReference>
<dbReference type="GO" id="GO:0006412">
    <property type="term" value="P:translation"/>
    <property type="evidence" value="ECO:0007669"/>
    <property type="project" value="InterPro"/>
</dbReference>
<organism evidence="8 9">
    <name type="scientific">Denticeps clupeoides</name>
    <name type="common">denticle herring</name>
    <dbReference type="NCBI Taxonomy" id="299321"/>
    <lineage>
        <taxon>Eukaryota</taxon>
        <taxon>Metazoa</taxon>
        <taxon>Chordata</taxon>
        <taxon>Craniata</taxon>
        <taxon>Vertebrata</taxon>
        <taxon>Euteleostomi</taxon>
        <taxon>Actinopterygii</taxon>
        <taxon>Neopterygii</taxon>
        <taxon>Teleostei</taxon>
        <taxon>Clupei</taxon>
        <taxon>Clupeiformes</taxon>
        <taxon>Denticipitoidei</taxon>
        <taxon>Denticipitidae</taxon>
        <taxon>Denticeps</taxon>
    </lineage>
</organism>
<dbReference type="GO" id="GO:0005840">
    <property type="term" value="C:ribosome"/>
    <property type="evidence" value="ECO:0007669"/>
    <property type="project" value="UniProtKB-KW"/>
</dbReference>
<dbReference type="InterPro" id="IPR053708">
    <property type="entry name" value="Ribosomal_LSU_eL42"/>
</dbReference>
<feature type="region of interest" description="Disordered" evidence="7">
    <location>
        <begin position="299"/>
        <end position="324"/>
    </location>
</feature>
<evidence type="ECO:0000256" key="2">
    <source>
        <dbReference type="ARBA" id="ARBA00022980"/>
    </source>
</evidence>
<reference evidence="8" key="2">
    <citation type="submission" date="2025-08" db="UniProtKB">
        <authorList>
            <consortium name="Ensembl"/>
        </authorList>
    </citation>
    <scope>IDENTIFICATION</scope>
</reference>
<dbReference type="GO" id="GO:0003735">
    <property type="term" value="F:structural constituent of ribosome"/>
    <property type="evidence" value="ECO:0007669"/>
    <property type="project" value="InterPro"/>
</dbReference>
<evidence type="ECO:0000256" key="6">
    <source>
        <dbReference type="RuleBase" id="RU000666"/>
    </source>
</evidence>
<reference evidence="8 9" key="1">
    <citation type="submission" date="2020-06" db="EMBL/GenBank/DDBJ databases">
        <authorList>
            <consortium name="Wellcome Sanger Institute Data Sharing"/>
        </authorList>
    </citation>
    <scope>NUCLEOTIDE SEQUENCE [LARGE SCALE GENOMIC DNA]</scope>
</reference>
<evidence type="ECO:0000256" key="5">
    <source>
        <dbReference type="ARBA" id="ARBA00043153"/>
    </source>
</evidence>
<comment type="function">
    <text evidence="4">Component of the large ribosomal subunit. The ribosome is a large ribonucleoprotein complex responsible for the synthesis of proteins in the cell.</text>
</comment>
<dbReference type="InterPro" id="IPR011332">
    <property type="entry name" value="Ribosomal_zn-bd"/>
</dbReference>
<proteinExistence type="inferred from homology"/>
<evidence type="ECO:0000256" key="4">
    <source>
        <dbReference type="ARBA" id="ARBA00034092"/>
    </source>
</evidence>
<evidence type="ECO:0000313" key="8">
    <source>
        <dbReference type="Ensembl" id="ENSDCDP00010046221.1"/>
    </source>
</evidence>
<dbReference type="Gene3D" id="3.10.450.80">
    <property type="match status" value="1"/>
</dbReference>
<keyword evidence="9" id="KW-1185">Reference proteome</keyword>
<dbReference type="GO" id="GO:1990904">
    <property type="term" value="C:ribonucleoprotein complex"/>
    <property type="evidence" value="ECO:0007669"/>
    <property type="project" value="UniProtKB-KW"/>
</dbReference>
<dbReference type="Pfam" id="PF00935">
    <property type="entry name" value="Ribosomal_L44"/>
    <property type="match status" value="1"/>
</dbReference>
<dbReference type="FunFam" id="3.10.450.80:FF:000001">
    <property type="entry name" value="60S ribosomal protein L44"/>
    <property type="match status" value="1"/>
</dbReference>
<evidence type="ECO:0000256" key="7">
    <source>
        <dbReference type="SAM" id="MobiDB-lite"/>
    </source>
</evidence>
<comment type="similarity">
    <text evidence="1 6">Belongs to the eukaryotic ribosomal protein eL42 family.</text>
</comment>
<keyword evidence="3 6" id="KW-0687">Ribonucleoprotein</keyword>
<keyword evidence="2 6" id="KW-0689">Ribosomal protein</keyword>
<dbReference type="Proteomes" id="UP000694580">
    <property type="component" value="Chromosome 18"/>
</dbReference>
<accession>A0AAY4DPC4</accession>